<feature type="compositionally biased region" description="Pro residues" evidence="1">
    <location>
        <begin position="137"/>
        <end position="150"/>
    </location>
</feature>
<dbReference type="AlphaFoldDB" id="A0A4V1IRG1"/>
<reference evidence="3" key="1">
    <citation type="journal article" date="2018" name="Nat. Microbiol.">
        <title>Leveraging single-cell genomics to expand the fungal tree of life.</title>
        <authorList>
            <person name="Ahrendt S.R."/>
            <person name="Quandt C.A."/>
            <person name="Ciobanu D."/>
            <person name="Clum A."/>
            <person name="Salamov A."/>
            <person name="Andreopoulos B."/>
            <person name="Cheng J.F."/>
            <person name="Woyke T."/>
            <person name="Pelin A."/>
            <person name="Henrissat B."/>
            <person name="Reynolds N.K."/>
            <person name="Benny G.L."/>
            <person name="Smith M.E."/>
            <person name="James T.Y."/>
            <person name="Grigoriev I.V."/>
        </authorList>
    </citation>
    <scope>NUCLEOTIDE SEQUENCE [LARGE SCALE GENOMIC DNA]</scope>
</reference>
<organism evidence="2 3">
    <name type="scientific">Blyttiomyces helicus</name>
    <dbReference type="NCBI Taxonomy" id="388810"/>
    <lineage>
        <taxon>Eukaryota</taxon>
        <taxon>Fungi</taxon>
        <taxon>Fungi incertae sedis</taxon>
        <taxon>Chytridiomycota</taxon>
        <taxon>Chytridiomycota incertae sedis</taxon>
        <taxon>Chytridiomycetes</taxon>
        <taxon>Chytridiomycetes incertae sedis</taxon>
        <taxon>Blyttiomyces</taxon>
    </lineage>
</organism>
<gene>
    <name evidence="2" type="ORF">BDK51DRAFT_38931</name>
</gene>
<feature type="region of interest" description="Disordered" evidence="1">
    <location>
        <begin position="104"/>
        <end position="171"/>
    </location>
</feature>
<feature type="compositionally biased region" description="Low complexity" evidence="1">
    <location>
        <begin position="125"/>
        <end position="136"/>
    </location>
</feature>
<name>A0A4V1IRG1_9FUNG</name>
<dbReference type="EMBL" id="KZ995809">
    <property type="protein sequence ID" value="RKO89937.1"/>
    <property type="molecule type" value="Genomic_DNA"/>
</dbReference>
<proteinExistence type="predicted"/>
<sequence length="237" mass="25706">MRIKEIGLPSDAALPRLAPRQEGPFQCSLNRGFSISTSLQTFLANEPPAARASCTSLHPSEFRRRGEGVASALGVVGAATCADIWSSLRRHNEVLTPDEAVPVFPKAYSPNAAPRRTTPRPPPWRTKTPSPAQAPIHLPPPAPPDFPPHRPSGQPRRSRTHLFTGQPAHRSFFVPSLSRRNRTVDDIGQRIAGHQASESPVPGHSQRIAAQTFAGFATSANLMAPSSTNDSLDRRPY</sequence>
<evidence type="ECO:0000313" key="3">
    <source>
        <dbReference type="Proteomes" id="UP000269721"/>
    </source>
</evidence>
<evidence type="ECO:0000313" key="2">
    <source>
        <dbReference type="EMBL" id="RKO89937.1"/>
    </source>
</evidence>
<accession>A0A4V1IRG1</accession>
<dbReference type="Proteomes" id="UP000269721">
    <property type="component" value="Unassembled WGS sequence"/>
</dbReference>
<evidence type="ECO:0000256" key="1">
    <source>
        <dbReference type="SAM" id="MobiDB-lite"/>
    </source>
</evidence>
<keyword evidence="3" id="KW-1185">Reference proteome</keyword>
<protein>
    <submittedName>
        <fullName evidence="2">Uncharacterized protein</fullName>
    </submittedName>
</protein>